<dbReference type="EMBL" id="MN739082">
    <property type="protein sequence ID" value="QHS87544.1"/>
    <property type="molecule type" value="Genomic_DNA"/>
</dbReference>
<name>A0A6C0B6R0_9ZZZZ</name>
<dbReference type="PROSITE" id="PS51192">
    <property type="entry name" value="HELICASE_ATP_BIND_1"/>
    <property type="match status" value="1"/>
</dbReference>
<dbReference type="InterPro" id="IPR027417">
    <property type="entry name" value="P-loop_NTPase"/>
</dbReference>
<dbReference type="CDD" id="cd18787">
    <property type="entry name" value="SF2_C_DEAD"/>
    <property type="match status" value="1"/>
</dbReference>
<keyword evidence="5" id="KW-0067">ATP-binding</keyword>
<dbReference type="InterPro" id="IPR014001">
    <property type="entry name" value="Helicase_ATP-bd"/>
</dbReference>
<dbReference type="InterPro" id="IPR001650">
    <property type="entry name" value="Helicase_C-like"/>
</dbReference>
<evidence type="ECO:0000256" key="5">
    <source>
        <dbReference type="ARBA" id="ARBA00022840"/>
    </source>
</evidence>
<dbReference type="FunFam" id="3.40.50.300:FF:000849">
    <property type="entry name" value="ATP-dependent RNA helicase DBP5"/>
    <property type="match status" value="1"/>
</dbReference>
<dbReference type="SUPFAM" id="SSF52540">
    <property type="entry name" value="P-loop containing nucleoside triphosphate hydrolases"/>
    <property type="match status" value="1"/>
</dbReference>
<proteinExistence type="predicted"/>
<feature type="domain" description="Helicase C-terminal" evidence="9">
    <location>
        <begin position="225"/>
        <end position="385"/>
    </location>
</feature>
<dbReference type="AlphaFoldDB" id="A0A6C0B6R0"/>
<reference evidence="11" key="1">
    <citation type="journal article" date="2020" name="Nature">
        <title>Giant virus diversity and host interactions through global metagenomics.</title>
        <authorList>
            <person name="Schulz F."/>
            <person name="Roux S."/>
            <person name="Paez-Espino D."/>
            <person name="Jungbluth S."/>
            <person name="Walsh D.A."/>
            <person name="Denef V.J."/>
            <person name="McMahon K.D."/>
            <person name="Konstantinidis K.T."/>
            <person name="Eloe-Fadrosh E.A."/>
            <person name="Kyrpides N.C."/>
            <person name="Woyke T."/>
        </authorList>
    </citation>
    <scope>NUCLEOTIDE SEQUENCE</scope>
    <source>
        <strain evidence="11">GVMAG-M-3300010157-4</strain>
    </source>
</reference>
<feature type="domain" description="Helicase ATP-binding" evidence="8">
    <location>
        <begin position="42"/>
        <end position="214"/>
    </location>
</feature>
<dbReference type="GO" id="GO:0003723">
    <property type="term" value="F:RNA binding"/>
    <property type="evidence" value="ECO:0007669"/>
    <property type="project" value="UniProtKB-KW"/>
</dbReference>
<dbReference type="SMART" id="SM00487">
    <property type="entry name" value="DEXDc"/>
    <property type="match status" value="1"/>
</dbReference>
<evidence type="ECO:0000256" key="3">
    <source>
        <dbReference type="ARBA" id="ARBA00022801"/>
    </source>
</evidence>
<dbReference type="PROSITE" id="PS00039">
    <property type="entry name" value="DEAD_ATP_HELICASE"/>
    <property type="match status" value="1"/>
</dbReference>
<dbReference type="EC" id="3.6.4.13" evidence="1"/>
<keyword evidence="2" id="KW-0547">Nucleotide-binding</keyword>
<evidence type="ECO:0000259" key="9">
    <source>
        <dbReference type="PROSITE" id="PS51194"/>
    </source>
</evidence>
<accession>A0A6C0B6R0</accession>
<dbReference type="GO" id="GO:0003724">
    <property type="term" value="F:RNA helicase activity"/>
    <property type="evidence" value="ECO:0007669"/>
    <property type="project" value="UniProtKB-EC"/>
</dbReference>
<evidence type="ECO:0000256" key="7">
    <source>
        <dbReference type="ARBA" id="ARBA00047984"/>
    </source>
</evidence>
<dbReference type="PROSITE" id="PS51194">
    <property type="entry name" value="HELICASE_CTER"/>
    <property type="match status" value="1"/>
</dbReference>
<dbReference type="PROSITE" id="PS51195">
    <property type="entry name" value="Q_MOTIF"/>
    <property type="match status" value="1"/>
</dbReference>
<evidence type="ECO:0000256" key="2">
    <source>
        <dbReference type="ARBA" id="ARBA00022741"/>
    </source>
</evidence>
<dbReference type="GO" id="GO:0016787">
    <property type="term" value="F:hydrolase activity"/>
    <property type="evidence" value="ECO:0007669"/>
    <property type="project" value="UniProtKB-KW"/>
</dbReference>
<keyword evidence="6" id="KW-0694">RNA-binding</keyword>
<evidence type="ECO:0000259" key="10">
    <source>
        <dbReference type="PROSITE" id="PS51195"/>
    </source>
</evidence>
<keyword evidence="3" id="KW-0378">Hydrolase</keyword>
<dbReference type="GO" id="GO:0005524">
    <property type="term" value="F:ATP binding"/>
    <property type="evidence" value="ECO:0007669"/>
    <property type="project" value="UniProtKB-KW"/>
</dbReference>
<dbReference type="InterPro" id="IPR014014">
    <property type="entry name" value="RNA_helicase_DEAD_Q_motif"/>
</dbReference>
<evidence type="ECO:0000259" key="8">
    <source>
        <dbReference type="PROSITE" id="PS51192"/>
    </source>
</evidence>
<evidence type="ECO:0000256" key="1">
    <source>
        <dbReference type="ARBA" id="ARBA00012552"/>
    </source>
</evidence>
<dbReference type="InterPro" id="IPR000629">
    <property type="entry name" value="RNA-helicase_DEAD-box_CS"/>
</dbReference>
<feature type="domain" description="DEAD-box RNA helicase Q" evidence="10">
    <location>
        <begin position="11"/>
        <end position="39"/>
    </location>
</feature>
<evidence type="ECO:0000256" key="4">
    <source>
        <dbReference type="ARBA" id="ARBA00022806"/>
    </source>
</evidence>
<dbReference type="SMART" id="SM00490">
    <property type="entry name" value="HELICc"/>
    <property type="match status" value="1"/>
</dbReference>
<evidence type="ECO:0000256" key="6">
    <source>
        <dbReference type="ARBA" id="ARBA00022884"/>
    </source>
</evidence>
<sequence length="385" mass="43117">MTDQTEITACTTWDEMITNEDILRSIFSFGFEKPSPIQGRAIPIISSGKDLIAQAQSGTGKTAAFSVGALSRINFSEKNVQAIIIAPTHELARQIASVCKSMCSMVHGSNVSCFVGGSSVSEDLRTIEQDGPQVVVGTPGRIFDLIRRRYLETSYVKIMVIDEADEMLSVGFKDQIQDIFRSMPENVQTAIFSATLNKDVIELTKRFMIDPVMITINAEKLTLEGIQQYAVMLQSDGHKFDMLKRIYGGNNISACVIYCNTVERVEHLVQAMTEDGFTVCAIHGKMSKQDREESMRKFRGGETRCLISSDITARGIDVQQVGVVINFDITQNVHTYLHRIGRSGRWGRKGVAINFATFRDRFLLEDLEKYYHIQIAPMPENLMLQ</sequence>
<evidence type="ECO:0000313" key="11">
    <source>
        <dbReference type="EMBL" id="QHS87544.1"/>
    </source>
</evidence>
<keyword evidence="4" id="KW-0347">Helicase</keyword>
<protein>
    <recommendedName>
        <fullName evidence="1">RNA helicase</fullName>
        <ecNumber evidence="1">3.6.4.13</ecNumber>
    </recommendedName>
</protein>
<organism evidence="11">
    <name type="scientific">viral metagenome</name>
    <dbReference type="NCBI Taxonomy" id="1070528"/>
    <lineage>
        <taxon>unclassified sequences</taxon>
        <taxon>metagenomes</taxon>
        <taxon>organismal metagenomes</taxon>
    </lineage>
</organism>
<dbReference type="Pfam" id="PF00271">
    <property type="entry name" value="Helicase_C"/>
    <property type="match status" value="1"/>
</dbReference>
<dbReference type="InterPro" id="IPR011545">
    <property type="entry name" value="DEAD/DEAH_box_helicase_dom"/>
</dbReference>
<dbReference type="PANTHER" id="PTHR47958">
    <property type="entry name" value="ATP-DEPENDENT RNA HELICASE DBP3"/>
    <property type="match status" value="1"/>
</dbReference>
<comment type="catalytic activity">
    <reaction evidence="7">
        <text>ATP + H2O = ADP + phosphate + H(+)</text>
        <dbReference type="Rhea" id="RHEA:13065"/>
        <dbReference type="ChEBI" id="CHEBI:15377"/>
        <dbReference type="ChEBI" id="CHEBI:15378"/>
        <dbReference type="ChEBI" id="CHEBI:30616"/>
        <dbReference type="ChEBI" id="CHEBI:43474"/>
        <dbReference type="ChEBI" id="CHEBI:456216"/>
        <dbReference type="EC" id="3.6.4.13"/>
    </reaction>
</comment>
<dbReference type="Gene3D" id="3.40.50.300">
    <property type="entry name" value="P-loop containing nucleotide triphosphate hydrolases"/>
    <property type="match status" value="2"/>
</dbReference>
<dbReference type="Pfam" id="PF00270">
    <property type="entry name" value="DEAD"/>
    <property type="match status" value="1"/>
</dbReference>